<organism evidence="2 3">
    <name type="scientific">Thermomonas beijingensis</name>
    <dbReference type="NCBI Taxonomy" id="2872701"/>
    <lineage>
        <taxon>Bacteria</taxon>
        <taxon>Pseudomonadati</taxon>
        <taxon>Pseudomonadota</taxon>
        <taxon>Gammaproteobacteria</taxon>
        <taxon>Lysobacterales</taxon>
        <taxon>Lysobacteraceae</taxon>
        <taxon>Thermomonas</taxon>
    </lineage>
</organism>
<dbReference type="PANTHER" id="PTHR33221:SF5">
    <property type="entry name" value="HTH-TYPE TRANSCRIPTIONAL REGULATOR ISCR"/>
    <property type="match status" value="1"/>
</dbReference>
<keyword evidence="3" id="KW-1185">Reference proteome</keyword>
<dbReference type="InterPro" id="IPR000944">
    <property type="entry name" value="Tscrpt_reg_Rrf2"/>
</dbReference>
<sequence>MLTNKAKYGLRAMCALAALPAGERMQAHVLAERANIPAKFLEAILLDLRRAGFVASRRGAQGGHALAKPAQDIMVGDLIRAIDGPLAPVRCASMTAYAPCTDCADPDTCAIRALMWETRQALCSVLDRRSLTVLSRRAGNEAWMRQLGGSP</sequence>
<evidence type="ECO:0000313" key="2">
    <source>
        <dbReference type="EMBL" id="MBZ4185480.1"/>
    </source>
</evidence>
<dbReference type="NCBIfam" id="TIGR00738">
    <property type="entry name" value="rrf2_super"/>
    <property type="match status" value="1"/>
</dbReference>
<dbReference type="InterPro" id="IPR036390">
    <property type="entry name" value="WH_DNA-bd_sf"/>
</dbReference>
<dbReference type="Pfam" id="PF02082">
    <property type="entry name" value="Rrf2"/>
    <property type="match status" value="1"/>
</dbReference>
<dbReference type="EMBL" id="JAIQDJ010000001">
    <property type="protein sequence ID" value="MBZ4185480.1"/>
    <property type="molecule type" value="Genomic_DNA"/>
</dbReference>
<name>A0ABS7TC97_9GAMM</name>
<dbReference type="PANTHER" id="PTHR33221">
    <property type="entry name" value="WINGED HELIX-TURN-HELIX TRANSCRIPTIONAL REGULATOR, RRF2 FAMILY"/>
    <property type="match status" value="1"/>
</dbReference>
<dbReference type="SUPFAM" id="SSF46785">
    <property type="entry name" value="Winged helix' DNA-binding domain"/>
    <property type="match status" value="1"/>
</dbReference>
<reference evidence="2" key="1">
    <citation type="submission" date="2021-09" db="EMBL/GenBank/DDBJ databases">
        <authorList>
            <person name="Wu T."/>
            <person name="Guo S.Z."/>
        </authorList>
    </citation>
    <scope>NUCLEOTIDE SEQUENCE</scope>
    <source>
        <strain evidence="2">RSS-23</strain>
    </source>
</reference>
<protein>
    <submittedName>
        <fullName evidence="2">Rrf2 family transcriptional regulator</fullName>
    </submittedName>
</protein>
<accession>A0ABS7TC97</accession>
<dbReference type="Proteomes" id="UP001430290">
    <property type="component" value="Unassembled WGS sequence"/>
</dbReference>
<dbReference type="InterPro" id="IPR036388">
    <property type="entry name" value="WH-like_DNA-bd_sf"/>
</dbReference>
<evidence type="ECO:0000313" key="3">
    <source>
        <dbReference type="Proteomes" id="UP001430290"/>
    </source>
</evidence>
<proteinExistence type="predicted"/>
<keyword evidence="1" id="KW-0238">DNA-binding</keyword>
<dbReference type="Gene3D" id="1.10.10.10">
    <property type="entry name" value="Winged helix-like DNA-binding domain superfamily/Winged helix DNA-binding domain"/>
    <property type="match status" value="1"/>
</dbReference>
<gene>
    <name evidence="2" type="ORF">K7B09_03970</name>
</gene>
<dbReference type="RefSeq" id="WP_223626993.1">
    <property type="nucleotide sequence ID" value="NZ_JAIQDJ010000001.1"/>
</dbReference>
<comment type="caution">
    <text evidence="2">The sequence shown here is derived from an EMBL/GenBank/DDBJ whole genome shotgun (WGS) entry which is preliminary data.</text>
</comment>
<evidence type="ECO:0000256" key="1">
    <source>
        <dbReference type="ARBA" id="ARBA00023125"/>
    </source>
</evidence>
<dbReference type="PROSITE" id="PS51197">
    <property type="entry name" value="HTH_RRF2_2"/>
    <property type="match status" value="1"/>
</dbReference>